<reference key="2">
    <citation type="journal article" date="2011" name="Extremophiles">
        <title>Genomic analyses of Acidianus hospitalis W1 a host for studying crenarchaeal virus and plasmid life cycles.</title>
        <authorList>
            <person name="You X.Y."/>
            <person name="Liu C."/>
            <person name="Wang S.Y."/>
            <person name="Jiang C.Y."/>
            <person name="Shah S.A."/>
            <person name="Prangishvili D."/>
            <person name="Liu S.J."/>
            <person name="Garrett R.A."/>
        </authorList>
    </citation>
    <scope>NUCLEOTIDE SEQUENCE</scope>
    <source>
        <strain>W1</strain>
    </source>
</reference>
<name>F4B5X5_ACIHW</name>
<dbReference type="EMBL" id="CP002535">
    <property type="protein sequence ID" value="AEE94473.1"/>
    <property type="molecule type" value="Genomic_DNA"/>
</dbReference>
<proteinExistence type="predicted"/>
<dbReference type="HOGENOM" id="CLU_1709222_0_0_2"/>
<dbReference type="eggNOG" id="arCOG00724">
    <property type="taxonomic scope" value="Archaea"/>
</dbReference>
<organism evidence="1 2">
    <name type="scientific">Acidianus hospitalis (strain W1)</name>
    <dbReference type="NCBI Taxonomy" id="933801"/>
    <lineage>
        <taxon>Archaea</taxon>
        <taxon>Thermoproteota</taxon>
        <taxon>Thermoprotei</taxon>
        <taxon>Sulfolobales</taxon>
        <taxon>Sulfolobaceae</taxon>
        <taxon>Acidianus</taxon>
    </lineage>
</organism>
<dbReference type="AlphaFoldDB" id="F4B5X5"/>
<sequence length="155" mass="17971">MGILKIAKDLGVSVSATKLQKLVFLIEIELNFNLGYEFIPYYFGPFSKELQDDVYRLKNLGYVEVKKEAVEDFVSGAIIGFKKAYKISDKVTFDFSSLDKNFVEFVVTHLKIPLDDLLKYVYVKYPEYTVNSVIKDRVFKAKFSCPSLLNFFWNI</sequence>
<reference evidence="1 2" key="1">
    <citation type="journal article" date="2011" name="Extremophiles">
        <title>Genomic analysis of Acidianus hospitalis W1 a host for studying crenarchaeal virus and plasmid life cycles.</title>
        <authorList>
            <person name="You X.Y."/>
            <person name="Liu C."/>
            <person name="Wang S.Y."/>
            <person name="Jiang C.Y."/>
            <person name="Shah S.A."/>
            <person name="Prangishvili D."/>
            <person name="She Q."/>
            <person name="Liu S.J."/>
            <person name="Garrett R.A."/>
        </authorList>
    </citation>
    <scope>NUCLEOTIDE SEQUENCE [LARGE SCALE GENOMIC DNA]</scope>
    <source>
        <strain evidence="1 2">W1</strain>
    </source>
</reference>
<keyword evidence="2" id="KW-1185">Reference proteome</keyword>
<evidence type="ECO:0000313" key="2">
    <source>
        <dbReference type="Proteomes" id="UP000008458"/>
    </source>
</evidence>
<gene>
    <name evidence="1" type="ordered locus">Ahos_1591</name>
</gene>
<dbReference type="KEGG" id="aho:Ahos_1591"/>
<dbReference type="Proteomes" id="UP000008458">
    <property type="component" value="Chromosome"/>
</dbReference>
<evidence type="ECO:0000313" key="1">
    <source>
        <dbReference type="EMBL" id="AEE94473.1"/>
    </source>
</evidence>
<accession>F4B5X5</accession>
<protein>
    <submittedName>
        <fullName evidence="1">Conserved pro-lipothrixviral protein</fullName>
    </submittedName>
</protein>